<dbReference type="AlphaFoldDB" id="A0A1R4B8B4"/>
<organism evidence="7 8">
    <name type="scientific">Vibrio palustris</name>
    <dbReference type="NCBI Taxonomy" id="1918946"/>
    <lineage>
        <taxon>Bacteria</taxon>
        <taxon>Pseudomonadati</taxon>
        <taxon>Pseudomonadota</taxon>
        <taxon>Gammaproteobacteria</taxon>
        <taxon>Vibrionales</taxon>
        <taxon>Vibrionaceae</taxon>
        <taxon>Vibrio</taxon>
    </lineage>
</organism>
<dbReference type="GO" id="GO:0016020">
    <property type="term" value="C:membrane"/>
    <property type="evidence" value="ECO:0007669"/>
    <property type="project" value="UniProtKB-SubCell"/>
</dbReference>
<evidence type="ECO:0000313" key="8">
    <source>
        <dbReference type="Proteomes" id="UP000189475"/>
    </source>
</evidence>
<feature type="transmembrane region" description="Helical" evidence="6">
    <location>
        <begin position="127"/>
        <end position="146"/>
    </location>
</feature>
<evidence type="ECO:0000256" key="4">
    <source>
        <dbReference type="ARBA" id="ARBA00022989"/>
    </source>
</evidence>
<feature type="transmembrane region" description="Helical" evidence="6">
    <location>
        <begin position="27"/>
        <end position="45"/>
    </location>
</feature>
<feature type="transmembrane region" description="Helical" evidence="6">
    <location>
        <begin position="158"/>
        <end position="176"/>
    </location>
</feature>
<sequence length="206" mass="22972">MWSWISVALSGYISIYSYIKSDIKQAIIFKLMSLGVLCSILYSAMPLSTEPAMWVLVSLLAAMFADGLYYFKSCIKVSFIAFLCSQVLLSKAFWCQLSGGIVWWMPALLIASGVVAFFLLLPQLDKLIFPVLLMGLVLIQMTWAAGEVWLTANDTMSILGFLGCITFILTWVIQAIHDFKRPIKGGQYLVSSMYLFAQSLVVISVM</sequence>
<feature type="transmembrane region" description="Helical" evidence="6">
    <location>
        <begin position="188"/>
        <end position="205"/>
    </location>
</feature>
<dbReference type="OrthoDB" id="5592477at2"/>
<evidence type="ECO:0000256" key="1">
    <source>
        <dbReference type="ARBA" id="ARBA00004141"/>
    </source>
</evidence>
<proteinExistence type="inferred from homology"/>
<dbReference type="Pfam" id="PF07947">
    <property type="entry name" value="YhhN"/>
    <property type="match status" value="1"/>
</dbReference>
<protein>
    <submittedName>
        <fullName evidence="7">YhhN-like protein</fullName>
    </submittedName>
</protein>
<accession>A0A1R4B8B4</accession>
<comment type="subcellular location">
    <subcellularLocation>
        <location evidence="1">Membrane</location>
        <topology evidence="1">Multi-pass membrane protein</topology>
    </subcellularLocation>
</comment>
<gene>
    <name evidence="7" type="ORF">VPAL9027_03114</name>
</gene>
<evidence type="ECO:0000256" key="2">
    <source>
        <dbReference type="ARBA" id="ARBA00007375"/>
    </source>
</evidence>
<name>A0A1R4B8B4_9VIBR</name>
<dbReference type="EMBL" id="FUFT01000009">
    <property type="protein sequence ID" value="SJL85091.1"/>
    <property type="molecule type" value="Genomic_DNA"/>
</dbReference>
<keyword evidence="5 6" id="KW-0472">Membrane</keyword>
<reference evidence="7 8" key="1">
    <citation type="submission" date="2017-02" db="EMBL/GenBank/DDBJ databases">
        <authorList>
            <person name="Peterson S.W."/>
        </authorList>
    </citation>
    <scope>NUCLEOTIDE SEQUENCE [LARGE SCALE GENOMIC DNA]</scope>
    <source>
        <strain evidence="7 8">CECT 9027</strain>
    </source>
</reference>
<keyword evidence="8" id="KW-1185">Reference proteome</keyword>
<feature type="transmembrane region" description="Helical" evidence="6">
    <location>
        <begin position="100"/>
        <end position="120"/>
    </location>
</feature>
<evidence type="ECO:0000256" key="6">
    <source>
        <dbReference type="SAM" id="Phobius"/>
    </source>
</evidence>
<feature type="transmembrane region" description="Helical" evidence="6">
    <location>
        <begin position="51"/>
        <end position="70"/>
    </location>
</feature>
<evidence type="ECO:0000313" key="7">
    <source>
        <dbReference type="EMBL" id="SJL85091.1"/>
    </source>
</evidence>
<comment type="similarity">
    <text evidence="2">Belongs to the TMEM86 family.</text>
</comment>
<dbReference type="Proteomes" id="UP000189475">
    <property type="component" value="Unassembled WGS sequence"/>
</dbReference>
<evidence type="ECO:0000256" key="5">
    <source>
        <dbReference type="ARBA" id="ARBA00023136"/>
    </source>
</evidence>
<dbReference type="InterPro" id="IPR012506">
    <property type="entry name" value="TMEM86B-like"/>
</dbReference>
<evidence type="ECO:0000256" key="3">
    <source>
        <dbReference type="ARBA" id="ARBA00022692"/>
    </source>
</evidence>
<keyword evidence="4 6" id="KW-1133">Transmembrane helix</keyword>
<keyword evidence="3 6" id="KW-0812">Transmembrane</keyword>